<dbReference type="PATRIC" id="fig|562.7813.peg.1571"/>
<dbReference type="EMBL" id="LDYI01000123">
    <property type="protein sequence ID" value="KPO08879.1"/>
    <property type="molecule type" value="Genomic_DNA"/>
</dbReference>
<comment type="caution">
    <text evidence="1">The sequence shown here is derived from an EMBL/GenBank/DDBJ whole genome shotgun (WGS) entry which is preliminary data.</text>
</comment>
<dbReference type="AlphaFoldDB" id="A0A0P7M249"/>
<evidence type="ECO:0000313" key="1">
    <source>
        <dbReference type="EMBL" id="KPO08879.1"/>
    </source>
</evidence>
<proteinExistence type="predicted"/>
<dbReference type="RefSeq" id="WP_054623541.1">
    <property type="nucleotide sequence ID" value="NZ_LDYI01000123.1"/>
</dbReference>
<gene>
    <name evidence="1" type="ORF">ACU57_18680</name>
</gene>
<name>A0A0P7M249_ECOLX</name>
<dbReference type="Proteomes" id="UP000050556">
    <property type="component" value="Unassembled WGS sequence"/>
</dbReference>
<reference evidence="1 2" key="1">
    <citation type="journal article" date="2015" name="Front. Microbiol.">
        <title>Genetic determinants of heat resistance in Escherichia coli.</title>
        <authorList>
            <person name="Mercer R.G."/>
            <person name="Zheng J."/>
            <person name="Garcia-Hernandez R."/>
            <person name="Ruan L."/>
            <person name="Ganzle M.G."/>
            <person name="McMullen L.M."/>
        </authorList>
    </citation>
    <scope>NUCLEOTIDE SEQUENCE [LARGE SCALE GENOMIC DNA]</scope>
    <source>
        <strain evidence="1 2">AW1.3</strain>
    </source>
</reference>
<organism evidence="1 2">
    <name type="scientific">Escherichia coli</name>
    <dbReference type="NCBI Taxonomy" id="562"/>
    <lineage>
        <taxon>Bacteria</taxon>
        <taxon>Pseudomonadati</taxon>
        <taxon>Pseudomonadota</taxon>
        <taxon>Gammaproteobacteria</taxon>
        <taxon>Enterobacterales</taxon>
        <taxon>Enterobacteriaceae</taxon>
        <taxon>Escherichia</taxon>
    </lineage>
</organism>
<evidence type="ECO:0000313" key="2">
    <source>
        <dbReference type="Proteomes" id="UP000050556"/>
    </source>
</evidence>
<protein>
    <submittedName>
        <fullName evidence="1">Uncharacterized protein</fullName>
    </submittedName>
</protein>
<sequence>MGINKSNRSCIASQVDVLREKILDAVLLLPTPTETLVHRGKEMLALKEATKTNEEFAKALSVGGINKREAHNAMRVALIFGVTNTPRAAIAKTSIGKTKLNLLARLDEVTLDLLASGGAYNDHTLDDILRMSARELQRVIQSGEDIICERTLTNKEDISSLPVEDELDKKAGIKQSGQIEENKKQYCRELLKVALRYSDETELNAITKFIEHMIACALADKYNPGLNAASYEVYNKFAISRRAAQ</sequence>
<accession>A0A0P7M249</accession>